<evidence type="ECO:0000259" key="6">
    <source>
        <dbReference type="PROSITE" id="PS50893"/>
    </source>
</evidence>
<evidence type="ECO:0000256" key="5">
    <source>
        <dbReference type="SAM" id="MobiDB-lite"/>
    </source>
</evidence>
<dbReference type="InterPro" id="IPR003593">
    <property type="entry name" value="AAA+_ATPase"/>
</dbReference>
<protein>
    <submittedName>
        <fullName evidence="7">ABC-2 type transport system ATP-binding protein</fullName>
    </submittedName>
</protein>
<dbReference type="InterPro" id="IPR017871">
    <property type="entry name" value="ABC_transporter-like_CS"/>
</dbReference>
<dbReference type="PANTHER" id="PTHR43335:SF4">
    <property type="entry name" value="ABC TRANSPORTER, ATP-BINDING PROTEIN"/>
    <property type="match status" value="1"/>
</dbReference>
<dbReference type="EMBL" id="JAVDQH010000003">
    <property type="protein sequence ID" value="MDR6243043.1"/>
    <property type="molecule type" value="Genomic_DNA"/>
</dbReference>
<dbReference type="GO" id="GO:0005524">
    <property type="term" value="F:ATP binding"/>
    <property type="evidence" value="ECO:0007669"/>
    <property type="project" value="UniProtKB-KW"/>
</dbReference>
<evidence type="ECO:0000313" key="7">
    <source>
        <dbReference type="EMBL" id="MDR6243043.1"/>
    </source>
</evidence>
<evidence type="ECO:0000313" key="8">
    <source>
        <dbReference type="Proteomes" id="UP001185028"/>
    </source>
</evidence>
<comment type="caution">
    <text evidence="7">The sequence shown here is derived from an EMBL/GenBank/DDBJ whole genome shotgun (WGS) entry which is preliminary data.</text>
</comment>
<dbReference type="SMART" id="SM00382">
    <property type="entry name" value="AAA"/>
    <property type="match status" value="1"/>
</dbReference>
<gene>
    <name evidence="7" type="ORF">JOC58_000928</name>
</gene>
<keyword evidence="2" id="KW-0813">Transport</keyword>
<dbReference type="RefSeq" id="WP_188775495.1">
    <property type="nucleotide sequence ID" value="NZ_BMMB01000004.1"/>
</dbReference>
<feature type="domain" description="ABC transporter" evidence="6">
    <location>
        <begin position="32"/>
        <end position="259"/>
    </location>
</feature>
<dbReference type="Proteomes" id="UP001185028">
    <property type="component" value="Unassembled WGS sequence"/>
</dbReference>
<keyword evidence="8" id="KW-1185">Reference proteome</keyword>
<dbReference type="PANTHER" id="PTHR43335">
    <property type="entry name" value="ABC TRANSPORTER, ATP-BINDING PROTEIN"/>
    <property type="match status" value="1"/>
</dbReference>
<reference evidence="7 8" key="1">
    <citation type="submission" date="2023-07" db="EMBL/GenBank/DDBJ databases">
        <title>Genomic Encyclopedia of Type Strains, Phase IV (KMG-IV): sequencing the most valuable type-strain genomes for metagenomic binning, comparative biology and taxonomic classification.</title>
        <authorList>
            <person name="Goeker M."/>
        </authorList>
    </citation>
    <scope>NUCLEOTIDE SEQUENCE [LARGE SCALE GENOMIC DNA]</scope>
    <source>
        <strain evidence="7 8">DSM 22170</strain>
    </source>
</reference>
<keyword evidence="4 7" id="KW-0067">ATP-binding</keyword>
<proteinExistence type="inferred from homology"/>
<organism evidence="7 8">
    <name type="scientific">Paenibacillus hunanensis</name>
    <dbReference type="NCBI Taxonomy" id="539262"/>
    <lineage>
        <taxon>Bacteria</taxon>
        <taxon>Bacillati</taxon>
        <taxon>Bacillota</taxon>
        <taxon>Bacilli</taxon>
        <taxon>Bacillales</taxon>
        <taxon>Paenibacillaceae</taxon>
        <taxon>Paenibacillus</taxon>
    </lineage>
</organism>
<dbReference type="Gene3D" id="3.40.50.300">
    <property type="entry name" value="P-loop containing nucleotide triphosphate hydrolases"/>
    <property type="match status" value="1"/>
</dbReference>
<evidence type="ECO:0000256" key="4">
    <source>
        <dbReference type="ARBA" id="ARBA00022840"/>
    </source>
</evidence>
<evidence type="ECO:0000256" key="3">
    <source>
        <dbReference type="ARBA" id="ARBA00022741"/>
    </source>
</evidence>
<evidence type="ECO:0000256" key="2">
    <source>
        <dbReference type="ARBA" id="ARBA00022448"/>
    </source>
</evidence>
<keyword evidence="3" id="KW-0547">Nucleotide-binding</keyword>
<dbReference type="PROSITE" id="PS50893">
    <property type="entry name" value="ABC_TRANSPORTER_2"/>
    <property type="match status" value="1"/>
</dbReference>
<sequence>MMKKTTSEQSATLAPSTEANGSGAVQEHEIVLSAEHVKKKIGKRWIIKDVTFTVRAGEIFGFLGPNGAGKTTTIRMLVDLIRPTEGKIMICGYDVNREPEKALAYVGSIVENPEMYPYLTGWENLQHFARMQPGVDERRIQEVTEIVRLDERIHDKVSKYSLGMRQRLGIAQALLGRPRLLILDEPTNGLDPKGIRDMRLFIRELAAQGMAVFVSSHLLSEIQLLCDRVAIVGSGRVMAVGSVEELVEDKEHLVIWELAESERGAALLGSLSGISVLDHNEAHLDNDTAASLTANSIITRTPEEQIPVAIRELVQAGIAVHNVRKLNPTLEQLFLGITEGETIE</sequence>
<dbReference type="InterPro" id="IPR027417">
    <property type="entry name" value="P-loop_NTPase"/>
</dbReference>
<accession>A0ABU1IUY7</accession>
<dbReference type="Pfam" id="PF00005">
    <property type="entry name" value="ABC_tran"/>
    <property type="match status" value="1"/>
</dbReference>
<dbReference type="PROSITE" id="PS00211">
    <property type="entry name" value="ABC_TRANSPORTER_1"/>
    <property type="match status" value="1"/>
</dbReference>
<name>A0ABU1IUY7_9BACL</name>
<comment type="similarity">
    <text evidence="1">Belongs to the ABC transporter superfamily.</text>
</comment>
<dbReference type="InterPro" id="IPR003439">
    <property type="entry name" value="ABC_transporter-like_ATP-bd"/>
</dbReference>
<feature type="compositionally biased region" description="Polar residues" evidence="5">
    <location>
        <begin position="7"/>
        <end position="20"/>
    </location>
</feature>
<dbReference type="SUPFAM" id="SSF52540">
    <property type="entry name" value="P-loop containing nucleoside triphosphate hydrolases"/>
    <property type="match status" value="1"/>
</dbReference>
<feature type="region of interest" description="Disordered" evidence="5">
    <location>
        <begin position="1"/>
        <end position="24"/>
    </location>
</feature>
<evidence type="ECO:0000256" key="1">
    <source>
        <dbReference type="ARBA" id="ARBA00005417"/>
    </source>
</evidence>